<dbReference type="PANTHER" id="PTHR16023">
    <property type="entry name" value="TAX1 BINDING PROTEIN-RELATED"/>
    <property type="match status" value="1"/>
</dbReference>
<feature type="region of interest" description="Disordered" evidence="5">
    <location>
        <begin position="899"/>
        <end position="920"/>
    </location>
</feature>
<dbReference type="Pfam" id="PF11916">
    <property type="entry name" value="Vac14_Fig4_bd"/>
    <property type="match status" value="1"/>
</dbReference>
<feature type="compositionally biased region" description="Polar residues" evidence="5">
    <location>
        <begin position="807"/>
        <end position="823"/>
    </location>
</feature>
<dbReference type="PANTHER" id="PTHR16023:SF0">
    <property type="entry name" value="PROTEIN VAC14 HOMOLOG"/>
    <property type="match status" value="1"/>
</dbReference>
<sequence>MRFIPIQIGRGIIDKVYDKRKQNALLLEDYVRELISENDKNSISSILIEISEEFMTSSKDTTRSGGLIALAACSIALGPDCVYDYLDLIITPILSSLSDLDPKVRYYSCEALYNVAKVSRGLILGWFNEIIDMLSRVTADPSQSVKDSADYVDRLIKDIVTEEATTYLSLQNPEPSLTPNLNPDSNRKNYFSLERFIPLLSERMHTFKAATRLYLIEWIRILDSVPGLDLIRFLPNFLDQLIRFLSDPKDDVRLKASNVLIELLREVEECAGSLELANDLWSDSASAKAETINFFNSRDEHYKSYHKKTISNITDGYNTIGEASEEIKMASRRKKIRDERKECLNKYPNFSSSKEDGLSLNSCEVYVDHAACLDILVVHLHSNDQEILATCLNWVFSFSYICPKALIALTPPLVNALLPLSSHSVPSIRDLALKINKRLQYLVCSEPSSSNLLRHPLQSPLKSSVNPLSPSYKTGSHDFLSNIENDISSELVSNVSNVINYTSNGSSSENLSSLGDFFSYESVVDVIIVLFENNVHENTKVEGLKWLLLLHRNAPNKILSPEESSFSFLLKVLNDPSEKVVKLVLELFAQIVLFSENNSHPADPDYDIYSSYLARFCKNLLLMFLSDPQMLHSRMPLIIRQLCLVLDAERVFRVFSLYLHAFLSSYNILPTFVNFDTDQKNRVGNGFLGSINSGLQFSSSGYTKASFLYNNDGLKNKSGDHLENGVKWDLSRCDQSVPFDYLSFGQEIIQQLTWILISAPEASTLRRLLRMNNSELTKYYFDQSNASHRPNKYQSSQSNTKADEFVGSNNQNPIKDQSQQKHFSSIKELNPLNKSSPCSNLDNVESQIYSNHHQLDPQHISYDAVNNHSKNVVSGSKISIESSSVNDKKLQTELQNFSKKKINSDYEPNSSRQKDGADSIPKINQDKADILKFPNLPSKSTQEIEKPNTSQKKPLSKLASKLPQISRLYRPGSPASSNQQVGRDSNALHSLPPQIMPSRPESPVTVSPVMASGVAKTSPKNSSNTVNTNTSVLNQLKSSKQGFSNSISESASKASLNQYKGLGHLPNISNSSSAALNYSETHSPTKMDTSFNSNGSVRVNIGSESLPLISKKSSIDSSSKEPSNLSKNLFESLFISWSCSPVSTLVLCFLSQRYELSYLILEHMSQGEIPHSFLSQLDVLVQLLESPVFSFLRMQLLRHNDYPYLSASLYGLLMLLPQSVAFLALKNRLGTIPNVHIFDSKFPLKSGREYFDNDLKENNISIKYSSGANQDLKKQNLIEGNDEKNSNKYDIVSDSKTETHLKTTNLDVGNSEAVNFIENKDLFSYFLNVQTKI</sequence>
<feature type="domain" description="Vacuolar protein 14 C-terminal Fig4-binding" evidence="6">
    <location>
        <begin position="1125"/>
        <end position="1231"/>
    </location>
</feature>
<keyword evidence="4" id="KW-0472">Membrane</keyword>
<evidence type="ECO:0000313" key="8">
    <source>
        <dbReference type="Proteomes" id="UP000187455"/>
    </source>
</evidence>
<evidence type="ECO:0000256" key="3">
    <source>
        <dbReference type="ARBA" id="ARBA00022737"/>
    </source>
</evidence>
<dbReference type="GO" id="GO:0000329">
    <property type="term" value="C:fungal-type vacuole membrane"/>
    <property type="evidence" value="ECO:0007669"/>
    <property type="project" value="TreeGrafter"/>
</dbReference>
<feature type="compositionally biased region" description="Low complexity" evidence="5">
    <location>
        <begin position="1016"/>
        <end position="1028"/>
    </location>
</feature>
<dbReference type="InterPro" id="IPR021841">
    <property type="entry name" value="VAC14_Fig4p-bd"/>
</dbReference>
<proteinExistence type="inferred from homology"/>
<dbReference type="InterPro" id="IPR026825">
    <property type="entry name" value="Vac14"/>
</dbReference>
<feature type="compositionally biased region" description="Low complexity" evidence="5">
    <location>
        <begin position="950"/>
        <end position="964"/>
    </location>
</feature>
<dbReference type="InterPro" id="IPR016024">
    <property type="entry name" value="ARM-type_fold"/>
</dbReference>
<organism evidence="7 8">
    <name type="scientific">Smittium mucronatum</name>
    <dbReference type="NCBI Taxonomy" id="133383"/>
    <lineage>
        <taxon>Eukaryota</taxon>
        <taxon>Fungi</taxon>
        <taxon>Fungi incertae sedis</taxon>
        <taxon>Zoopagomycota</taxon>
        <taxon>Kickxellomycotina</taxon>
        <taxon>Harpellomycetes</taxon>
        <taxon>Harpellales</taxon>
        <taxon>Legeriomycetaceae</taxon>
        <taxon>Smittium</taxon>
    </lineage>
</organism>
<dbReference type="GO" id="GO:0006661">
    <property type="term" value="P:phosphatidylinositol biosynthetic process"/>
    <property type="evidence" value="ECO:0007669"/>
    <property type="project" value="InterPro"/>
</dbReference>
<dbReference type="GO" id="GO:0070772">
    <property type="term" value="C:PAS complex"/>
    <property type="evidence" value="ECO:0007669"/>
    <property type="project" value="InterPro"/>
</dbReference>
<keyword evidence="8" id="KW-1185">Reference proteome</keyword>
<dbReference type="Gene3D" id="1.25.10.10">
    <property type="entry name" value="Leucine-rich Repeat Variant"/>
    <property type="match status" value="2"/>
</dbReference>
<evidence type="ECO:0000256" key="4">
    <source>
        <dbReference type="ARBA" id="ARBA00023136"/>
    </source>
</evidence>
<evidence type="ECO:0000259" key="6">
    <source>
        <dbReference type="Pfam" id="PF11916"/>
    </source>
</evidence>
<dbReference type="STRING" id="133383.A0A1R0GX75"/>
<accession>A0A1R0GX75</accession>
<dbReference type="Proteomes" id="UP000187455">
    <property type="component" value="Unassembled WGS sequence"/>
</dbReference>
<dbReference type="OrthoDB" id="5574975at2759"/>
<evidence type="ECO:0000256" key="5">
    <source>
        <dbReference type="SAM" id="MobiDB-lite"/>
    </source>
</evidence>
<feature type="region of interest" description="Disordered" evidence="5">
    <location>
        <begin position="933"/>
        <end position="1028"/>
    </location>
</feature>
<keyword evidence="3" id="KW-0677">Repeat</keyword>
<feature type="compositionally biased region" description="Polar residues" evidence="5">
    <location>
        <begin position="782"/>
        <end position="800"/>
    </location>
</feature>
<dbReference type="GO" id="GO:0010008">
    <property type="term" value="C:endosome membrane"/>
    <property type="evidence" value="ECO:0007669"/>
    <property type="project" value="TreeGrafter"/>
</dbReference>
<dbReference type="InterPro" id="IPR011989">
    <property type="entry name" value="ARM-like"/>
</dbReference>
<dbReference type="EMBL" id="LSSL01002404">
    <property type="protein sequence ID" value="OLY81500.1"/>
    <property type="molecule type" value="Genomic_DNA"/>
</dbReference>
<evidence type="ECO:0000313" key="7">
    <source>
        <dbReference type="EMBL" id="OLY81500.1"/>
    </source>
</evidence>
<comment type="subcellular location">
    <subcellularLocation>
        <location evidence="1">Endomembrane system</location>
    </subcellularLocation>
</comment>
<comment type="similarity">
    <text evidence="2">Belongs to the VAC14 family.</text>
</comment>
<dbReference type="SUPFAM" id="SSF48371">
    <property type="entry name" value="ARM repeat"/>
    <property type="match status" value="1"/>
</dbReference>
<gene>
    <name evidence="7" type="ORF">AYI68_g4397</name>
</gene>
<protein>
    <submittedName>
        <fullName evidence="7">Protein VAC14-like protein</fullName>
    </submittedName>
</protein>
<name>A0A1R0GX75_9FUNG</name>
<comment type="caution">
    <text evidence="7">The sequence shown here is derived from an EMBL/GenBank/DDBJ whole genome shotgun (WGS) entry which is preliminary data.</text>
</comment>
<evidence type="ECO:0000256" key="2">
    <source>
        <dbReference type="ARBA" id="ARBA00010225"/>
    </source>
</evidence>
<evidence type="ECO:0000256" key="1">
    <source>
        <dbReference type="ARBA" id="ARBA00004308"/>
    </source>
</evidence>
<feature type="compositionally biased region" description="Polar residues" evidence="5">
    <location>
        <begin position="974"/>
        <end position="983"/>
    </location>
</feature>
<feature type="region of interest" description="Disordered" evidence="5">
    <location>
        <begin position="782"/>
        <end position="823"/>
    </location>
</feature>
<reference evidence="7 8" key="1">
    <citation type="journal article" date="2016" name="Mol. Biol. Evol.">
        <title>Genome-Wide Survey of Gut Fungi (Harpellales) Reveals the First Horizontally Transferred Ubiquitin Gene from a Mosquito Host.</title>
        <authorList>
            <person name="Wang Y."/>
            <person name="White M.M."/>
            <person name="Kvist S."/>
            <person name="Moncalvo J.M."/>
        </authorList>
    </citation>
    <scope>NUCLEOTIDE SEQUENCE [LARGE SCALE GENOMIC DNA]</scope>
    <source>
        <strain evidence="7 8">ALG-7-W6</strain>
    </source>
</reference>
<dbReference type="Pfam" id="PF12755">
    <property type="entry name" value="Vac14_Fab1_bd"/>
    <property type="match status" value="1"/>
</dbReference>